<organism evidence="2 3">
    <name type="scientific">Sphagnurus paluster</name>
    <dbReference type="NCBI Taxonomy" id="117069"/>
    <lineage>
        <taxon>Eukaryota</taxon>
        <taxon>Fungi</taxon>
        <taxon>Dikarya</taxon>
        <taxon>Basidiomycota</taxon>
        <taxon>Agaricomycotina</taxon>
        <taxon>Agaricomycetes</taxon>
        <taxon>Agaricomycetidae</taxon>
        <taxon>Agaricales</taxon>
        <taxon>Tricholomatineae</taxon>
        <taxon>Lyophyllaceae</taxon>
        <taxon>Sphagnurus</taxon>
    </lineage>
</organism>
<feature type="compositionally biased region" description="Basic and acidic residues" evidence="1">
    <location>
        <begin position="771"/>
        <end position="783"/>
    </location>
</feature>
<feature type="compositionally biased region" description="Polar residues" evidence="1">
    <location>
        <begin position="1287"/>
        <end position="1297"/>
    </location>
</feature>
<feature type="compositionally biased region" description="Acidic residues" evidence="1">
    <location>
        <begin position="323"/>
        <end position="335"/>
    </location>
</feature>
<feature type="compositionally biased region" description="Polar residues" evidence="1">
    <location>
        <begin position="152"/>
        <end position="162"/>
    </location>
</feature>
<feature type="compositionally biased region" description="Polar residues" evidence="1">
    <location>
        <begin position="553"/>
        <end position="592"/>
    </location>
</feature>
<feature type="compositionally biased region" description="Basic and acidic residues" evidence="1">
    <location>
        <begin position="363"/>
        <end position="379"/>
    </location>
</feature>
<comment type="caution">
    <text evidence="2">The sequence shown here is derived from an EMBL/GenBank/DDBJ whole genome shotgun (WGS) entry which is preliminary data.</text>
</comment>
<evidence type="ECO:0000313" key="3">
    <source>
        <dbReference type="Proteomes" id="UP000717328"/>
    </source>
</evidence>
<feature type="compositionally biased region" description="Low complexity" evidence="1">
    <location>
        <begin position="425"/>
        <end position="463"/>
    </location>
</feature>
<feature type="compositionally biased region" description="Polar residues" evidence="1">
    <location>
        <begin position="863"/>
        <end position="907"/>
    </location>
</feature>
<dbReference type="EMBL" id="JABCKI010005716">
    <property type="protein sequence ID" value="KAG5639660.1"/>
    <property type="molecule type" value="Genomic_DNA"/>
</dbReference>
<feature type="compositionally biased region" description="Pro residues" evidence="1">
    <location>
        <begin position="490"/>
        <end position="502"/>
    </location>
</feature>
<feature type="compositionally biased region" description="Low complexity" evidence="1">
    <location>
        <begin position="837"/>
        <end position="856"/>
    </location>
</feature>
<keyword evidence="3" id="KW-1185">Reference proteome</keyword>
<feature type="compositionally biased region" description="Low complexity" evidence="1">
    <location>
        <begin position="90"/>
        <end position="105"/>
    </location>
</feature>
<feature type="compositionally biased region" description="Polar residues" evidence="1">
    <location>
        <begin position="474"/>
        <end position="488"/>
    </location>
</feature>
<proteinExistence type="predicted"/>
<gene>
    <name evidence="2" type="ORF">H0H81_008821</name>
</gene>
<feature type="compositionally biased region" description="Low complexity" evidence="1">
    <location>
        <begin position="667"/>
        <end position="690"/>
    </location>
</feature>
<feature type="compositionally biased region" description="Polar residues" evidence="1">
    <location>
        <begin position="258"/>
        <end position="269"/>
    </location>
</feature>
<feature type="region of interest" description="Disordered" evidence="1">
    <location>
        <begin position="1219"/>
        <end position="1313"/>
    </location>
</feature>
<feature type="compositionally biased region" description="Polar residues" evidence="1">
    <location>
        <begin position="610"/>
        <end position="625"/>
    </location>
</feature>
<feature type="compositionally biased region" description="Low complexity" evidence="1">
    <location>
        <begin position="408"/>
        <end position="417"/>
    </location>
</feature>
<dbReference type="Proteomes" id="UP000717328">
    <property type="component" value="Unassembled WGS sequence"/>
</dbReference>
<feature type="compositionally biased region" description="Pro residues" evidence="1">
    <location>
        <begin position="702"/>
        <end position="727"/>
    </location>
</feature>
<feature type="compositionally biased region" description="Polar residues" evidence="1">
    <location>
        <begin position="15"/>
        <end position="33"/>
    </location>
</feature>
<protein>
    <submittedName>
        <fullName evidence="2">Uncharacterized protein</fullName>
    </submittedName>
</protein>
<feature type="compositionally biased region" description="Pro residues" evidence="1">
    <location>
        <begin position="1266"/>
        <end position="1275"/>
    </location>
</feature>
<evidence type="ECO:0000256" key="1">
    <source>
        <dbReference type="SAM" id="MobiDB-lite"/>
    </source>
</evidence>
<reference evidence="2" key="2">
    <citation type="submission" date="2021-10" db="EMBL/GenBank/DDBJ databases">
        <title>Phylogenomics reveals ancestral predisposition of the termite-cultivated fungus Termitomyces towards a domesticated lifestyle.</title>
        <authorList>
            <person name="Auxier B."/>
            <person name="Grum-Grzhimaylo A."/>
            <person name="Cardenas M.E."/>
            <person name="Lodge J.D."/>
            <person name="Laessoe T."/>
            <person name="Pedersen O."/>
            <person name="Smith M.E."/>
            <person name="Kuyper T.W."/>
            <person name="Franco-Molano E.A."/>
            <person name="Baroni T.J."/>
            <person name="Aanen D.K."/>
        </authorList>
    </citation>
    <scope>NUCLEOTIDE SEQUENCE</scope>
    <source>
        <strain evidence="2">D49</strain>
    </source>
</reference>
<feature type="region of interest" description="Disordered" evidence="1">
    <location>
        <begin position="1"/>
        <end position="977"/>
    </location>
</feature>
<feature type="compositionally biased region" description="Low complexity" evidence="1">
    <location>
        <begin position="927"/>
        <end position="942"/>
    </location>
</feature>
<feature type="region of interest" description="Disordered" evidence="1">
    <location>
        <begin position="996"/>
        <end position="1020"/>
    </location>
</feature>
<feature type="compositionally biased region" description="Low complexity" evidence="1">
    <location>
        <begin position="753"/>
        <end position="763"/>
    </location>
</feature>
<accession>A0A9P7K872</accession>
<feature type="compositionally biased region" description="Low complexity" evidence="1">
    <location>
        <begin position="1226"/>
        <end position="1242"/>
    </location>
</feature>
<feature type="compositionally biased region" description="Low complexity" evidence="1">
    <location>
        <begin position="192"/>
        <end position="210"/>
    </location>
</feature>
<feature type="compositionally biased region" description="Polar residues" evidence="1">
    <location>
        <begin position="237"/>
        <end position="249"/>
    </location>
</feature>
<feature type="compositionally biased region" description="Basic and acidic residues" evidence="1">
    <location>
        <begin position="646"/>
        <end position="660"/>
    </location>
</feature>
<feature type="compositionally biased region" description="Polar residues" evidence="1">
    <location>
        <begin position="67"/>
        <end position="79"/>
    </location>
</feature>
<sequence>MPSLAGIFGRKNKSSPKLQENGQDISSALSSPTGEYVTPDRSLPSSPNGASTLHPDSAKREPAPSSVYPSLAQTASSSKIRLPFSRKKAAPAASTTSVVTTFSNSQGSNFGSPPRAPHPGRTSTSTTSDAEVDSRRLLPPPSKSAIFAAYTDPQSALSTRSLPTEPLPLSFTASSPTSAPAPPKKPGFFHWSKSSPNTLTKPKPKSTSPAQSPPTSPSSDQNSFNLKSFRHVGTPTAAITSPNDSNISLSPPIPRPRGTSTASDASQRISVAAFREAHARRSAAGSPVPSNRAPSPGPLMNVNYPNRPQPHKRSMSNLAYNSDSDESEPGQEDADSDHSASPPTTRPKRGDSKLMRRKRTFTKHNEKDRPPVRATKSEMGHGTSSSAPMRRDIIVPAPRSQSKYVLLSEYPPQSPEQQEQERARSQSSLGLNSSARPRASASTSALSPSAAAQRASILASANAHPLPTGKHTRTASAQSIPATSTSISAPLPPPRVHTPVRPPSSASNYSDDSDDAPLATLVPPKRPGSAMSSASNPSLRPARAPPKPLIDITQLTTAHPRQGMHRNSQSIDGFTPGSTLLSNAPVQTSMSPPTRFVSPPSSPPREFKQLPQNSVSPANGNTGAQLRSAGGAPIRRETSPVMGSGGDRERERDGLGERLTRVAQLRTKASASASIASSGSGSTTASGYTGPHNFSMTKSTTLPPPTTTAKPQPPVPVKAKSLPPPMPEKLSPPEEDLVAMLGDSIHLIRRTGESASESDATSESSEESDDSDKPGLAKTKDPNRIAPIPIKERAPPPAFSVTSRPPLKRPEEAGGGDRTSVASSTNALGYGRRKRSSTLVPSSSSSSASLGSSGPPTARPGILTSSSPPATGKAKTSASPMTPTTRKRSSTLIPTAVSSSSLNTNGKGSSGIVAAMPMRHFASARQDSPASSTGDSSSGRAPFTPRDGSEVGMNSARSETSGWSGGVSGLSTVKGRHMKRRSVSFEDDMKDVTKSKVAAKGKDGETINEEERRKERRRSEAKAAIELGNVINGRGPILSDDDDDDLPINQTLGAARMNPLNLNPMMAMGGMNMGFGPPGWNMNMQMNMMGQNPGMGHFMPPNGADPNFMAAHQQAMMFAKQAYQMAVAQQAMAAAGDEWERGSAIGGFSSGGSVYGGTSPSVVGSSYGLNPMMGMGMGMGVQHPGNGWSTGSVMFPGPARSMYGGSVGGISGARSDYGGGGGGGMHWSSSKSSYGESYSPSSNRHNKPGLSSGRPVYGQRDSSYVPPLPPIPPQSSSPSRGTASPRARTTSQPSSPSRGARKAAPPSSWKAGV</sequence>
<feature type="compositionally biased region" description="Low complexity" evidence="1">
    <location>
        <begin position="167"/>
        <end position="178"/>
    </location>
</feature>
<evidence type="ECO:0000313" key="2">
    <source>
        <dbReference type="EMBL" id="KAG5639660.1"/>
    </source>
</evidence>
<dbReference type="OrthoDB" id="2687738at2759"/>
<name>A0A9P7K872_9AGAR</name>
<reference evidence="2" key="1">
    <citation type="submission" date="2021-02" db="EMBL/GenBank/DDBJ databases">
        <authorList>
            <person name="Nieuwenhuis M."/>
            <person name="Van De Peppel L.J.J."/>
        </authorList>
    </citation>
    <scope>NUCLEOTIDE SEQUENCE</scope>
    <source>
        <strain evidence="2">D49</strain>
    </source>
</reference>